<proteinExistence type="predicted"/>
<reference evidence="10 11" key="1">
    <citation type="journal article" date="2012" name="Int. J. Syst. Evol. Microbiol.">
        <title>Flammeovirga pacifica sp. nov., isolated from deep-sea sediment.</title>
        <authorList>
            <person name="Xu H."/>
            <person name="Fu Y."/>
            <person name="Yang N."/>
            <person name="Ding Z."/>
            <person name="Lai Q."/>
            <person name="Zeng R."/>
        </authorList>
    </citation>
    <scope>NUCLEOTIDE SEQUENCE [LARGE SCALE GENOMIC DNA]</scope>
    <source>
        <strain evidence="11">DSM 24597 / LMG 26175 / WPAGA1</strain>
    </source>
</reference>
<name>A0A1S1Z5R9_FLAPC</name>
<comment type="subcellular location">
    <subcellularLocation>
        <location evidence="1">Membrane</location>
        <topology evidence="1">Multi-pass membrane protein</topology>
    </subcellularLocation>
</comment>
<evidence type="ECO:0000259" key="7">
    <source>
        <dbReference type="Pfam" id="PF01957"/>
    </source>
</evidence>
<evidence type="ECO:0000259" key="9">
    <source>
        <dbReference type="Pfam" id="PF25145"/>
    </source>
</evidence>
<protein>
    <submittedName>
        <fullName evidence="10">Serine protease</fullName>
    </submittedName>
</protein>
<sequence>MKRIFYIITLLFSLTSVSSMAEEDPIIFQFEIRTDIDPRTSRLVDLALKEATNQKADYVIIDMDTYGGAVNDADKIRQLILDYPKPVYVFINKNAASAGALISIACDSIYMESGANIGAATVVMGDTGEAAPDKYQSYMRSMMRSTAESNGRNPDIAEAMVDQDLVVEGISEEGEVITFTVSEAIKNGYCEAKVTSVKDIMKRSDVDSYVLVNYEQPVSENIISLFLNPAISGILILLILGGLYFELQSPGVGFPLIVSILAAILYLTPYYLNGMAEHWEIVIIFLGIVLIILEIFVVPGFGVTGISGICLLTAGLMLVMLNNDFLDFTFVDASQIWASLISVLGAMFVSGLFIITFAHKIMDMPMFNKVGLKESMSSDEGYSADVFETSYVGQVGVTHTVLRPSGKIKIENEYFDATTEGGFIEKGTEVEVVSQNNMSLKVRELV</sequence>
<dbReference type="Pfam" id="PF25145">
    <property type="entry name" value="NfeD1b_N"/>
    <property type="match status" value="1"/>
</dbReference>
<dbReference type="GO" id="GO:0008233">
    <property type="term" value="F:peptidase activity"/>
    <property type="evidence" value="ECO:0007669"/>
    <property type="project" value="UniProtKB-KW"/>
</dbReference>
<accession>A0A1S1Z5R9</accession>
<dbReference type="Pfam" id="PF01957">
    <property type="entry name" value="NfeD"/>
    <property type="match status" value="1"/>
</dbReference>
<feature type="transmembrane region" description="Helical" evidence="5">
    <location>
        <begin position="222"/>
        <end position="245"/>
    </location>
</feature>
<keyword evidence="6" id="KW-0732">Signal</keyword>
<dbReference type="Proteomes" id="UP000179797">
    <property type="component" value="Unassembled WGS sequence"/>
</dbReference>
<dbReference type="Pfam" id="PF24961">
    <property type="entry name" value="NfeD_membrane"/>
    <property type="match status" value="1"/>
</dbReference>
<dbReference type="PANTHER" id="PTHR33507">
    <property type="entry name" value="INNER MEMBRANE PROTEIN YBBJ"/>
    <property type="match status" value="1"/>
</dbReference>
<evidence type="ECO:0000256" key="3">
    <source>
        <dbReference type="ARBA" id="ARBA00022989"/>
    </source>
</evidence>
<keyword evidence="3 5" id="KW-1133">Transmembrane helix</keyword>
<dbReference type="InterPro" id="IPR012340">
    <property type="entry name" value="NA-bd_OB-fold"/>
</dbReference>
<dbReference type="GO" id="GO:0005886">
    <property type="term" value="C:plasma membrane"/>
    <property type="evidence" value="ECO:0007669"/>
    <property type="project" value="TreeGrafter"/>
</dbReference>
<keyword evidence="10" id="KW-0378">Hydrolase</keyword>
<organism evidence="10 11">
    <name type="scientific">Flammeovirga pacifica</name>
    <dbReference type="NCBI Taxonomy" id="915059"/>
    <lineage>
        <taxon>Bacteria</taxon>
        <taxon>Pseudomonadati</taxon>
        <taxon>Bacteroidota</taxon>
        <taxon>Cytophagia</taxon>
        <taxon>Cytophagales</taxon>
        <taxon>Flammeovirgaceae</taxon>
        <taxon>Flammeovirga</taxon>
    </lineage>
</organism>
<comment type="caution">
    <text evidence="10">The sequence shown here is derived from an EMBL/GenBank/DDBJ whole genome shotgun (WGS) entry which is preliminary data.</text>
</comment>
<keyword evidence="11" id="KW-1185">Reference proteome</keyword>
<evidence type="ECO:0000256" key="4">
    <source>
        <dbReference type="ARBA" id="ARBA00023136"/>
    </source>
</evidence>
<dbReference type="STRING" id="915059.NH26_18600"/>
<evidence type="ECO:0000313" key="10">
    <source>
        <dbReference type="EMBL" id="OHX68620.1"/>
    </source>
</evidence>
<dbReference type="AlphaFoldDB" id="A0A1S1Z5R9"/>
<dbReference type="InterPro" id="IPR002810">
    <property type="entry name" value="NfeD-like_C"/>
</dbReference>
<dbReference type="Gene3D" id="2.40.50.140">
    <property type="entry name" value="Nucleic acid-binding proteins"/>
    <property type="match status" value="1"/>
</dbReference>
<dbReference type="PANTHER" id="PTHR33507:SF3">
    <property type="entry name" value="INNER MEMBRANE PROTEIN YBBJ"/>
    <property type="match status" value="1"/>
</dbReference>
<dbReference type="InterPro" id="IPR052165">
    <property type="entry name" value="Membrane_assoc_protease"/>
</dbReference>
<dbReference type="Gene3D" id="3.90.226.10">
    <property type="entry name" value="2-enoyl-CoA Hydratase, Chain A, domain 1"/>
    <property type="match status" value="1"/>
</dbReference>
<dbReference type="RefSeq" id="WP_044223615.1">
    <property type="nucleotide sequence ID" value="NZ_JRYR02000001.1"/>
</dbReference>
<dbReference type="InterPro" id="IPR056738">
    <property type="entry name" value="NfeD1b_N"/>
</dbReference>
<feature type="transmembrane region" description="Helical" evidence="5">
    <location>
        <begin position="336"/>
        <end position="358"/>
    </location>
</feature>
<feature type="chain" id="PRO_5010203968" evidence="6">
    <location>
        <begin position="22"/>
        <end position="446"/>
    </location>
</feature>
<keyword evidence="4 5" id="KW-0472">Membrane</keyword>
<keyword evidence="2 5" id="KW-0812">Transmembrane</keyword>
<dbReference type="OrthoDB" id="9806253at2"/>
<feature type="transmembrane region" description="Helical" evidence="5">
    <location>
        <begin position="303"/>
        <end position="321"/>
    </location>
</feature>
<evidence type="ECO:0000256" key="5">
    <source>
        <dbReference type="SAM" id="Phobius"/>
    </source>
</evidence>
<evidence type="ECO:0000256" key="2">
    <source>
        <dbReference type="ARBA" id="ARBA00022692"/>
    </source>
</evidence>
<keyword evidence="10" id="KW-0645">Protease</keyword>
<gene>
    <name evidence="10" type="ORF">NH26_18600</name>
</gene>
<dbReference type="GO" id="GO:0006508">
    <property type="term" value="P:proteolysis"/>
    <property type="evidence" value="ECO:0007669"/>
    <property type="project" value="UniProtKB-KW"/>
</dbReference>
<dbReference type="SUPFAM" id="SSF52096">
    <property type="entry name" value="ClpP/crotonase"/>
    <property type="match status" value="1"/>
</dbReference>
<dbReference type="CDD" id="cd07021">
    <property type="entry name" value="Clp_protease_NfeD_like"/>
    <property type="match status" value="1"/>
</dbReference>
<feature type="domain" description="NfeD integral membrane" evidence="8">
    <location>
        <begin position="231"/>
        <end position="357"/>
    </location>
</feature>
<feature type="transmembrane region" description="Helical" evidence="5">
    <location>
        <begin position="252"/>
        <end position="272"/>
    </location>
</feature>
<evidence type="ECO:0000259" key="8">
    <source>
        <dbReference type="Pfam" id="PF24961"/>
    </source>
</evidence>
<feature type="domain" description="NfeD-like C-terminal" evidence="7">
    <location>
        <begin position="390"/>
        <end position="443"/>
    </location>
</feature>
<evidence type="ECO:0000256" key="6">
    <source>
        <dbReference type="SAM" id="SignalP"/>
    </source>
</evidence>
<evidence type="ECO:0000256" key="1">
    <source>
        <dbReference type="ARBA" id="ARBA00004141"/>
    </source>
</evidence>
<dbReference type="InterPro" id="IPR029045">
    <property type="entry name" value="ClpP/crotonase-like_dom_sf"/>
</dbReference>
<feature type="domain" description="NfeD1b N-terminal" evidence="9">
    <location>
        <begin position="31"/>
        <end position="206"/>
    </location>
</feature>
<evidence type="ECO:0000313" key="11">
    <source>
        <dbReference type="Proteomes" id="UP000179797"/>
    </source>
</evidence>
<dbReference type="SUPFAM" id="SSF141322">
    <property type="entry name" value="NfeD domain-like"/>
    <property type="match status" value="1"/>
</dbReference>
<dbReference type="InterPro" id="IPR056739">
    <property type="entry name" value="NfeD_membrane"/>
</dbReference>
<feature type="signal peptide" evidence="6">
    <location>
        <begin position="1"/>
        <end position="21"/>
    </location>
</feature>
<feature type="transmembrane region" description="Helical" evidence="5">
    <location>
        <begin position="278"/>
        <end position="296"/>
    </location>
</feature>
<dbReference type="EMBL" id="JRYR02000001">
    <property type="protein sequence ID" value="OHX68620.1"/>
    <property type="molecule type" value="Genomic_DNA"/>
</dbReference>